<comment type="caution">
    <text evidence="2">The sequence shown here is derived from an EMBL/GenBank/DDBJ whole genome shotgun (WGS) entry which is preliminary data.</text>
</comment>
<feature type="region of interest" description="Disordered" evidence="1">
    <location>
        <begin position="618"/>
        <end position="643"/>
    </location>
</feature>
<feature type="region of interest" description="Disordered" evidence="1">
    <location>
        <begin position="336"/>
        <end position="474"/>
    </location>
</feature>
<gene>
    <name evidence="2" type="ORF">CPB84DRAFT_1849943</name>
</gene>
<dbReference type="AlphaFoldDB" id="A0A9P5TJ50"/>
<dbReference type="OrthoDB" id="552194at2759"/>
<accession>A0A9P5TJ50</accession>
<evidence type="ECO:0000313" key="3">
    <source>
        <dbReference type="Proteomes" id="UP000724874"/>
    </source>
</evidence>
<dbReference type="EMBL" id="JADNYJ010000092">
    <property type="protein sequence ID" value="KAF8887023.1"/>
    <property type="molecule type" value="Genomic_DNA"/>
</dbReference>
<feature type="compositionally biased region" description="Low complexity" evidence="1">
    <location>
        <begin position="939"/>
        <end position="958"/>
    </location>
</feature>
<feature type="compositionally biased region" description="Low complexity" evidence="1">
    <location>
        <begin position="385"/>
        <end position="405"/>
    </location>
</feature>
<protein>
    <recommendedName>
        <fullName evidence="4">Nibrin</fullName>
    </recommendedName>
</protein>
<name>A0A9P5TJ50_GYMJU</name>
<feature type="compositionally biased region" description="Polar residues" evidence="1">
    <location>
        <begin position="898"/>
        <end position="908"/>
    </location>
</feature>
<feature type="compositionally biased region" description="Polar residues" evidence="1">
    <location>
        <begin position="848"/>
        <end position="878"/>
    </location>
</feature>
<keyword evidence="3" id="KW-1185">Reference proteome</keyword>
<evidence type="ECO:0008006" key="4">
    <source>
        <dbReference type="Google" id="ProtNLM"/>
    </source>
</evidence>
<reference evidence="2" key="1">
    <citation type="submission" date="2020-11" db="EMBL/GenBank/DDBJ databases">
        <authorList>
            <consortium name="DOE Joint Genome Institute"/>
            <person name="Ahrendt S."/>
            <person name="Riley R."/>
            <person name="Andreopoulos W."/>
            <person name="LaButti K."/>
            <person name="Pangilinan J."/>
            <person name="Ruiz-duenas F.J."/>
            <person name="Barrasa J.M."/>
            <person name="Sanchez-Garcia M."/>
            <person name="Camarero S."/>
            <person name="Miyauchi S."/>
            <person name="Serrano A."/>
            <person name="Linde D."/>
            <person name="Babiker R."/>
            <person name="Drula E."/>
            <person name="Ayuso-Fernandez I."/>
            <person name="Pacheco R."/>
            <person name="Padilla G."/>
            <person name="Ferreira P."/>
            <person name="Barriuso J."/>
            <person name="Kellner H."/>
            <person name="Castanera R."/>
            <person name="Alfaro M."/>
            <person name="Ramirez L."/>
            <person name="Pisabarro A.G."/>
            <person name="Kuo A."/>
            <person name="Tritt A."/>
            <person name="Lipzen A."/>
            <person name="He G."/>
            <person name="Yan M."/>
            <person name="Ng V."/>
            <person name="Cullen D."/>
            <person name="Martin F."/>
            <person name="Rosso M.-N."/>
            <person name="Henrissat B."/>
            <person name="Hibbett D."/>
            <person name="Martinez A.T."/>
            <person name="Grigoriev I.V."/>
        </authorList>
    </citation>
    <scope>NUCLEOTIDE SEQUENCE</scope>
    <source>
        <strain evidence="2">AH 44721</strain>
    </source>
</reference>
<sequence>MWVVVGPFDGEVVGDISFQKAKLLKPNTVYALGRKDKPLVVNSKKISHDHLELIVGPHSADDARDPNKKPTLELLFGYKQNKSITLRKKDDSSATVYPDCVRSLAAALTLVLTEVMQHQMDARLCLCLPTVKPPISIDVCAALGIKLVHTLQDNITHHLASHYVANLQMAASLLALSHIVKPEWLLEVLRLGNLPRNNEQSNGTSLEDHFILPLETKYRPSFSPSLLPSQKPLISGNPMRKDELREAIHRGGGILEMFDIHSGVPKFRKALTRSHAKEGKQTVVVGDVDAMQTAIGREDWAQIISEARGFGLDILSPSKVVQSVLEVNLLLLKSDRTSTDQTPSSPLPQVIPNSIPEEQTVEPEPEPEPPAAPPRRRLVRRATSREPSAPPTTASTSDSASTPAPEGESGGEPSVKPRRILTRRFATALPPLVTTGSEDGSQTGTTPPPSTVTRTVWSNTRTETKRRVGVPGGVDSLASATDAIQTALEETFGEEPPLKKFKALFDATDPDNAGSSGGVAGPLGTATADEFEMIDSLAPFTHSQSQTQTQTQIGGTGAMRRNLATSNLAVLREEEEEGTQSTVPPRSAGGRVAKRRLEAVDEDESEVVGWRAVENVNAIDRTTEATQQKDKAPGAQPGKPDTDAAFLKALASTKRGKKAEDQFDREFNKLKISKPTGVDDEREARREREEEEWAVLAEFGDDSGMRGNFMVVLEMEVYKKGGEGEEGVMRKAVGNRNPAWDGKPNFKKFKKKIVGVPRAKVELFIDDNDYGMGSAYWKGGSSQTQMRNAFKENQMESQSQSQGLDQFDFEESKKPRSRQQRPAASTADSDDQPMASQVPKSRKPPSKAESSQRGTARSQRSGAGKAQSQSTSKQNQLFLDTDEDEDEDNFQGFGGVDDSQQPRRTNVQPLVEDEDEEVEETLRSSAGIGPTATKEKAKAPTSKSKTTTKAPTAPATGKRSTRRATTKTLAAAKKAEPIIVDDDSDDGVFRGFRGR</sequence>
<feature type="compositionally biased region" description="Polar residues" evidence="1">
    <location>
        <begin position="795"/>
        <end position="804"/>
    </location>
</feature>
<feature type="region of interest" description="Disordered" evidence="1">
    <location>
        <begin position="538"/>
        <end position="606"/>
    </location>
</feature>
<feature type="compositionally biased region" description="Low complexity" evidence="1">
    <location>
        <begin position="541"/>
        <end position="553"/>
    </location>
</feature>
<feature type="compositionally biased region" description="Basic and acidic residues" evidence="1">
    <location>
        <begin position="621"/>
        <end position="632"/>
    </location>
</feature>
<feature type="compositionally biased region" description="Acidic residues" evidence="1">
    <location>
        <begin position="880"/>
        <end position="889"/>
    </location>
</feature>
<organism evidence="2 3">
    <name type="scientific">Gymnopilus junonius</name>
    <name type="common">Spectacular rustgill mushroom</name>
    <name type="synonym">Gymnopilus spectabilis subsp. junonius</name>
    <dbReference type="NCBI Taxonomy" id="109634"/>
    <lineage>
        <taxon>Eukaryota</taxon>
        <taxon>Fungi</taxon>
        <taxon>Dikarya</taxon>
        <taxon>Basidiomycota</taxon>
        <taxon>Agaricomycotina</taxon>
        <taxon>Agaricomycetes</taxon>
        <taxon>Agaricomycetidae</taxon>
        <taxon>Agaricales</taxon>
        <taxon>Agaricineae</taxon>
        <taxon>Hymenogastraceae</taxon>
        <taxon>Gymnopilus</taxon>
    </lineage>
</organism>
<feature type="region of interest" description="Disordered" evidence="1">
    <location>
        <begin position="774"/>
        <end position="970"/>
    </location>
</feature>
<evidence type="ECO:0000256" key="1">
    <source>
        <dbReference type="SAM" id="MobiDB-lite"/>
    </source>
</evidence>
<proteinExistence type="predicted"/>
<dbReference type="Proteomes" id="UP000724874">
    <property type="component" value="Unassembled WGS sequence"/>
</dbReference>
<evidence type="ECO:0000313" key="2">
    <source>
        <dbReference type="EMBL" id="KAF8887023.1"/>
    </source>
</evidence>